<reference evidence="6" key="1">
    <citation type="submission" date="2014-03" db="EMBL/GenBank/DDBJ databases">
        <title>The Genome Sequence of Puccinia striiformis f. sp. tritici PST-78.</title>
        <authorList>
            <consortium name="The Broad Institute Genome Sequencing Platform"/>
            <person name="Cuomo C."/>
            <person name="Hulbert S."/>
            <person name="Chen X."/>
            <person name="Walker B."/>
            <person name="Young S.K."/>
            <person name="Zeng Q."/>
            <person name="Gargeya S."/>
            <person name="Fitzgerald M."/>
            <person name="Haas B."/>
            <person name="Abouelleil A."/>
            <person name="Alvarado L."/>
            <person name="Arachchi H.M."/>
            <person name="Berlin A.M."/>
            <person name="Chapman S.B."/>
            <person name="Goldberg J."/>
            <person name="Griggs A."/>
            <person name="Gujja S."/>
            <person name="Hansen M."/>
            <person name="Howarth C."/>
            <person name="Imamovic A."/>
            <person name="Larimer J."/>
            <person name="McCowan C."/>
            <person name="Montmayeur A."/>
            <person name="Murphy C."/>
            <person name="Neiman D."/>
            <person name="Pearson M."/>
            <person name="Priest M."/>
            <person name="Roberts A."/>
            <person name="Saif S."/>
            <person name="Shea T."/>
            <person name="Sisk P."/>
            <person name="Sykes S."/>
            <person name="Wortman J."/>
            <person name="Nusbaum C."/>
            <person name="Birren B."/>
        </authorList>
    </citation>
    <scope>NUCLEOTIDE SEQUENCE [LARGE SCALE GENOMIC DNA]</scope>
    <source>
        <strain evidence="6">race PST-78</strain>
    </source>
</reference>
<feature type="compositionally biased region" description="Polar residues" evidence="3">
    <location>
        <begin position="944"/>
        <end position="968"/>
    </location>
</feature>
<organism evidence="5 6">
    <name type="scientific">Puccinia striiformis f. sp. tritici PST-78</name>
    <dbReference type="NCBI Taxonomy" id="1165861"/>
    <lineage>
        <taxon>Eukaryota</taxon>
        <taxon>Fungi</taxon>
        <taxon>Dikarya</taxon>
        <taxon>Basidiomycota</taxon>
        <taxon>Pucciniomycotina</taxon>
        <taxon>Pucciniomycetes</taxon>
        <taxon>Pucciniales</taxon>
        <taxon>Pucciniaceae</taxon>
        <taxon>Puccinia</taxon>
    </lineage>
</organism>
<dbReference type="SUPFAM" id="SSF57756">
    <property type="entry name" value="Retrovirus zinc finger-like domains"/>
    <property type="match status" value="1"/>
</dbReference>
<dbReference type="GO" id="GO:0006397">
    <property type="term" value="P:mRNA processing"/>
    <property type="evidence" value="ECO:0007669"/>
    <property type="project" value="UniProtKB-KW"/>
</dbReference>
<dbReference type="AlphaFoldDB" id="A0A0L0URV3"/>
<accession>A0A0L0URV3</accession>
<feature type="compositionally biased region" description="Polar residues" evidence="3">
    <location>
        <begin position="232"/>
        <end position="241"/>
    </location>
</feature>
<gene>
    <name evidence="5" type="ORF">PSTG_16915</name>
</gene>
<keyword evidence="2" id="KW-0479">Metal-binding</keyword>
<dbReference type="GO" id="GO:0008270">
    <property type="term" value="F:zinc ion binding"/>
    <property type="evidence" value="ECO:0007669"/>
    <property type="project" value="UniProtKB-KW"/>
</dbReference>
<feature type="compositionally biased region" description="Low complexity" evidence="3">
    <location>
        <begin position="389"/>
        <end position="404"/>
    </location>
</feature>
<feature type="non-terminal residue" evidence="5">
    <location>
        <position position="1201"/>
    </location>
</feature>
<keyword evidence="2" id="KW-0863">Zinc-finger</keyword>
<evidence type="ECO:0000313" key="6">
    <source>
        <dbReference type="Proteomes" id="UP000054564"/>
    </source>
</evidence>
<sequence length="1201" mass="134573">MPSHLRNGRDLSGEQRRRYVEAGVANPAGQRPVQRVERQSPVCQSGSDERPGSEPRSGSDTRQLQSDLLGLEVGDVYPGSFTGRPSNGTADGLASVGESGLPQQSRIHISDGLESNSDCRQSGVGDVHQHVPCSTEHVRRSSQDRRPHSHEGSSPPSRLEPRAHQSNVGPRPDDGSLRELASRSRSRHHGVSTESPSENGCQPATNSLSGPKSFIGTNLASGERRDDLPGSYPSSSTSPKNLSGLVGPPSRAELGAITSSDSRAEPRPLSSSERHERVELRRPELDERSSERALHQSDGDEHASSEHVELPGVHGPERDERSESEFRAELRGAVAANPQPTYVRAPQTPSTPAGLTRYFTTRGAYLQRSLESPSESAYQKGSVSLQPQRPTSTPASTSATARRPLPCSTPTRWKLGEIQEEREDSPTGGQHRPDLGGGNLLLESGESDGKNSEKRKKKQYSEKKSPQSTQSSIESYLNFSHNPALEQLSDCSQKEFLLSNINNKIENGNPFLIEDRLQNLFSIFLSELSGTIDAFPGTLLESCVEKLSSTINSSILELIKSEVTPMLLDNTLSQLRELGGDKKSSPSICQADSLKDFISEKIDCLQDIIAINDGQQKTDIDIMRREFSEMEHRLFNNLSSITNQINDLSNNEDNRFEQVKRRIGAVNNQVENLNSQVHLLISNAHSNDREPPPHLKYNNPIMNSTPLSLHPIECSQHCQIGKAEVMKQDMVNQKQFTAKEKESEPIAEVFEDFPLINHNNVDLDMRRELWKGIPRTNEWEKFSGEYPYNHELWLKNTDVLVEDYLMLDHMVLSRMTTILTDSAKSCYLGLRDKNKDKSWAWWKNQFRIQWGTENWKSKIQHEFETDRYSYDNKKIHKWFSTQRERLRAYQPELSEYLVCEKVMRQCPGNLEHAIKSRCKKESTQMSYEEMVVIAQDILERAMKSNRNNHSPNNQANRSTWKNNNSSNKADYDKTEAEKKLTDSSKSTKPKTNPCHFCGQTGHFSRECPKKKNRINNVGMEEEGGDQSEKDDEDSSGQQSEDNEPSKQDDTFVAAITNDGTSDPFGNWSLGNFAIECEPDVELSIAEIQAEAHQPQRWDNSQPVAHIEDARLMKCKPDKGKAHLIGKANLTSVLINNSNYICLLNTGASCSIISNKTLQYIKPDWRDHLMPVNQAKFHSCSDQLRALGIVELSLVFPHTKGS</sequence>
<feature type="compositionally biased region" description="Polar residues" evidence="3">
    <location>
        <begin position="192"/>
        <end position="220"/>
    </location>
</feature>
<name>A0A0L0URV3_9BASI</name>
<keyword evidence="6" id="KW-1185">Reference proteome</keyword>
<dbReference type="PROSITE" id="PS50158">
    <property type="entry name" value="ZF_CCHC"/>
    <property type="match status" value="1"/>
</dbReference>
<feature type="compositionally biased region" description="Basic and acidic residues" evidence="3">
    <location>
        <begin position="136"/>
        <end position="151"/>
    </location>
</feature>
<evidence type="ECO:0000256" key="2">
    <source>
        <dbReference type="PROSITE-ProRule" id="PRU00047"/>
    </source>
</evidence>
<proteinExistence type="predicted"/>
<dbReference type="OrthoDB" id="10680231at2759"/>
<dbReference type="Gene3D" id="3.90.20.10">
    <property type="match status" value="1"/>
</dbReference>
<dbReference type="Proteomes" id="UP000054564">
    <property type="component" value="Unassembled WGS sequence"/>
</dbReference>
<keyword evidence="1" id="KW-0507">mRNA processing</keyword>
<feature type="compositionally biased region" description="Basic and acidic residues" evidence="3">
    <location>
        <begin position="47"/>
        <end position="59"/>
    </location>
</feature>
<dbReference type="SMART" id="SM00343">
    <property type="entry name" value="ZnF_C2HC"/>
    <property type="match status" value="1"/>
</dbReference>
<dbReference type="InterPro" id="IPR036875">
    <property type="entry name" value="Znf_CCHC_sf"/>
</dbReference>
<evidence type="ECO:0000313" key="5">
    <source>
        <dbReference type="EMBL" id="KNE89631.1"/>
    </source>
</evidence>
<dbReference type="EMBL" id="AJIL01000313">
    <property type="protein sequence ID" value="KNE89631.1"/>
    <property type="molecule type" value="Genomic_DNA"/>
</dbReference>
<keyword evidence="2" id="KW-0862">Zinc</keyword>
<feature type="compositionally biased region" description="Polar residues" evidence="3">
    <location>
        <begin position="101"/>
        <end position="120"/>
    </location>
</feature>
<feature type="compositionally biased region" description="Basic and acidic residues" evidence="3">
    <location>
        <begin position="969"/>
        <end position="982"/>
    </location>
</feature>
<feature type="compositionally biased region" description="Basic and acidic residues" evidence="3">
    <location>
        <begin position="171"/>
        <end position="182"/>
    </location>
</feature>
<protein>
    <recommendedName>
        <fullName evidence="4">CCHC-type domain-containing protein</fullName>
    </recommendedName>
</protein>
<feature type="region of interest" description="Disordered" evidence="3">
    <location>
        <begin position="944"/>
        <end position="1048"/>
    </location>
</feature>
<evidence type="ECO:0000259" key="4">
    <source>
        <dbReference type="PROSITE" id="PS50158"/>
    </source>
</evidence>
<feature type="compositionally biased region" description="Basic and acidic residues" evidence="3">
    <location>
        <begin position="262"/>
        <end position="330"/>
    </location>
</feature>
<dbReference type="GO" id="GO:0003676">
    <property type="term" value="F:nucleic acid binding"/>
    <property type="evidence" value="ECO:0007669"/>
    <property type="project" value="InterPro"/>
</dbReference>
<feature type="domain" description="CCHC-type" evidence="4">
    <location>
        <begin position="994"/>
        <end position="1009"/>
    </location>
</feature>
<dbReference type="Gene3D" id="4.10.60.10">
    <property type="entry name" value="Zinc finger, CCHC-type"/>
    <property type="match status" value="1"/>
</dbReference>
<feature type="compositionally biased region" description="Basic and acidic residues" evidence="3">
    <location>
        <begin position="7"/>
        <end position="20"/>
    </location>
</feature>
<evidence type="ECO:0000256" key="1">
    <source>
        <dbReference type="ARBA" id="ARBA00022664"/>
    </source>
</evidence>
<feature type="compositionally biased region" description="Polar residues" evidence="3">
    <location>
        <begin position="369"/>
        <end position="388"/>
    </location>
</feature>
<dbReference type="InterPro" id="IPR001878">
    <property type="entry name" value="Znf_CCHC"/>
</dbReference>
<feature type="compositionally biased region" description="Acidic residues" evidence="3">
    <location>
        <begin position="1019"/>
        <end position="1034"/>
    </location>
</feature>
<comment type="caution">
    <text evidence="5">The sequence shown here is derived from an EMBL/GenBank/DDBJ whole genome shotgun (WGS) entry which is preliminary data.</text>
</comment>
<feature type="region of interest" description="Disordered" evidence="3">
    <location>
        <begin position="1"/>
        <end position="473"/>
    </location>
</feature>
<evidence type="ECO:0000256" key="3">
    <source>
        <dbReference type="SAM" id="MobiDB-lite"/>
    </source>
</evidence>
<dbReference type="Pfam" id="PF00098">
    <property type="entry name" value="zf-CCHC"/>
    <property type="match status" value="1"/>
</dbReference>